<dbReference type="GeneID" id="71929785"/>
<keyword evidence="1" id="KW-0812">Transmembrane</keyword>
<dbReference type="RefSeq" id="WP_247995384.1">
    <property type="nucleotide sequence ID" value="NZ_CP096021.1"/>
</dbReference>
<feature type="transmembrane region" description="Helical" evidence="1">
    <location>
        <begin position="232"/>
        <end position="253"/>
    </location>
</feature>
<keyword evidence="1" id="KW-1133">Transmembrane helix</keyword>
<sequence>MTNIAWVRDPDEYYYLLKAVVYRDLLIWLRYPVDAALGLFMNVFFFGLMFYGGSLIAGQAINDSIEGLIVGYFLWTLSVGAYAGIAKDIQSEANWGTLERHYITPFGFGPVIFAKAVAILFRTFLTSFLVLIAMLLLTGTNLNLHLLTIITVAILTIASALGFGFAMGGLSVLYKRISNITNILQFAFIGLISAPVFDLWWTKFLPLAQGSSLLQRAMKNGVRVWEFPPLELAILLGSAVFYLGIGYVVLIFATRRSRHLGVLGDY</sequence>
<feature type="transmembrane region" description="Helical" evidence="1">
    <location>
        <begin position="182"/>
        <end position="201"/>
    </location>
</feature>
<dbReference type="Proteomes" id="UP000831768">
    <property type="component" value="Plasmid unnamed2"/>
</dbReference>
<dbReference type="AlphaFoldDB" id="A0A8U0A6D3"/>
<proteinExistence type="predicted"/>
<accession>A0A8U0A6D3</accession>
<evidence type="ECO:0000313" key="3">
    <source>
        <dbReference type="Proteomes" id="UP000831768"/>
    </source>
</evidence>
<organism evidence="2 3">
    <name type="scientific">Halocatena salina</name>
    <dbReference type="NCBI Taxonomy" id="2934340"/>
    <lineage>
        <taxon>Archaea</taxon>
        <taxon>Methanobacteriati</taxon>
        <taxon>Methanobacteriota</taxon>
        <taxon>Stenosarchaea group</taxon>
        <taxon>Halobacteria</taxon>
        <taxon>Halobacteriales</taxon>
        <taxon>Natronomonadaceae</taxon>
        <taxon>Halocatena</taxon>
    </lineage>
</organism>
<evidence type="ECO:0000313" key="2">
    <source>
        <dbReference type="EMBL" id="UPM44730.1"/>
    </source>
</evidence>
<protein>
    <submittedName>
        <fullName evidence="2">ABC transporter permease</fullName>
    </submittedName>
</protein>
<dbReference type="PANTHER" id="PTHR43229">
    <property type="entry name" value="NODULATION PROTEIN J"/>
    <property type="match status" value="1"/>
</dbReference>
<geneLocation type="plasmid" evidence="2 3">
    <name>unnamed2</name>
</geneLocation>
<feature type="transmembrane region" description="Helical" evidence="1">
    <location>
        <begin position="144"/>
        <end position="170"/>
    </location>
</feature>
<dbReference type="EMBL" id="CP096021">
    <property type="protein sequence ID" value="UPM44730.1"/>
    <property type="molecule type" value="Genomic_DNA"/>
</dbReference>
<feature type="transmembrane region" description="Helical" evidence="1">
    <location>
        <begin position="106"/>
        <end position="138"/>
    </location>
</feature>
<gene>
    <name evidence="2" type="ORF">MW046_17020</name>
</gene>
<name>A0A8U0A6D3_9EURY</name>
<keyword evidence="2" id="KW-0614">Plasmid</keyword>
<feature type="transmembrane region" description="Helical" evidence="1">
    <location>
        <begin position="67"/>
        <end position="85"/>
    </location>
</feature>
<dbReference type="KEGG" id="haad:MW046_17020"/>
<feature type="transmembrane region" description="Helical" evidence="1">
    <location>
        <begin position="43"/>
        <end position="61"/>
    </location>
</feature>
<dbReference type="InterPro" id="IPR051784">
    <property type="entry name" value="Nod_factor_ABC_transporter"/>
</dbReference>
<keyword evidence="1" id="KW-0472">Membrane</keyword>
<reference evidence="2" key="1">
    <citation type="submission" date="2022-04" db="EMBL/GenBank/DDBJ databases">
        <title>Halocatena sp. nov., isolated from a salt lake.</title>
        <authorList>
            <person name="Cui H.-L."/>
        </authorList>
    </citation>
    <scope>NUCLEOTIDE SEQUENCE</scope>
    <source>
        <strain evidence="2">AD-1</strain>
        <plasmid evidence="2">unnamed2</plasmid>
    </source>
</reference>
<dbReference type="PANTHER" id="PTHR43229:SF2">
    <property type="entry name" value="NODULATION PROTEIN J"/>
    <property type="match status" value="1"/>
</dbReference>
<keyword evidence="3" id="KW-1185">Reference proteome</keyword>
<evidence type="ECO:0000256" key="1">
    <source>
        <dbReference type="SAM" id="Phobius"/>
    </source>
</evidence>